<sequence length="321" mass="37216">MKKIYWMIAMCTLLLTLTGCSDDKEEEAFKSEEKITYKEQEIKVHYYYNEMADYIESVRDNPDEDNETLYIQKVKKAMVEHGEADDPTIMKMIGYEFLQAPRDLDTMEENLQAFKRKQDTIHSSIKQAMEKSIDVLPGGNKIIYVVPSSPEFKSNANLMNGVYGVVYGEYAILILIDPAFNVENLEYTIAHEYHHTVNFETHKSEQKSNLDGVVVEGKADAFAKQIYPDVENPWVDTLHPSKEKMVWDMISENPDTYNQDLYDETFFGSREKKIPMWSNYRVGLQIMDAFLQKNPGASITEWTSMTTDEILDKGKYAEKFE</sequence>
<dbReference type="RefSeq" id="WP_148984903.1">
    <property type="nucleotide sequence ID" value="NZ_CP197480.1"/>
</dbReference>
<dbReference type="Pfam" id="PF10026">
    <property type="entry name" value="DUF2268"/>
    <property type="match status" value="1"/>
</dbReference>
<dbReference type="PROSITE" id="PS51257">
    <property type="entry name" value="PROKAR_LIPOPROTEIN"/>
    <property type="match status" value="1"/>
</dbReference>
<evidence type="ECO:0000256" key="1">
    <source>
        <dbReference type="SAM" id="SignalP"/>
    </source>
</evidence>
<dbReference type="EMBL" id="VTEQ01000002">
    <property type="protein sequence ID" value="TYS54781.1"/>
    <property type="molecule type" value="Genomic_DNA"/>
</dbReference>
<feature type="chain" id="PRO_5038908892" description="DUF2268 domain-containing protein" evidence="1">
    <location>
        <begin position="22"/>
        <end position="321"/>
    </location>
</feature>
<evidence type="ECO:0000313" key="4">
    <source>
        <dbReference type="Proteomes" id="UP000322997"/>
    </source>
</evidence>
<dbReference type="InterPro" id="IPR018728">
    <property type="entry name" value="DUF2268"/>
</dbReference>
<accession>A0A5D4RWM7</accession>
<comment type="caution">
    <text evidence="3">The sequence shown here is derived from an EMBL/GenBank/DDBJ whole genome shotgun (WGS) entry which is preliminary data.</text>
</comment>
<evidence type="ECO:0000259" key="2">
    <source>
        <dbReference type="Pfam" id="PF10026"/>
    </source>
</evidence>
<keyword evidence="1" id="KW-0732">Signal</keyword>
<proteinExistence type="predicted"/>
<feature type="domain" description="DUF2268" evidence="2">
    <location>
        <begin position="122"/>
        <end position="311"/>
    </location>
</feature>
<reference evidence="3 4" key="1">
    <citation type="submission" date="2019-08" db="EMBL/GenBank/DDBJ databases">
        <title>Bacillus genomes from the desert of Cuatro Cienegas, Coahuila.</title>
        <authorList>
            <person name="Olmedo-Alvarez G."/>
        </authorList>
    </citation>
    <scope>NUCLEOTIDE SEQUENCE [LARGE SCALE GENOMIC DNA]</scope>
    <source>
        <strain evidence="3 4">CH108_3D</strain>
    </source>
</reference>
<dbReference type="Proteomes" id="UP000322997">
    <property type="component" value="Unassembled WGS sequence"/>
</dbReference>
<feature type="signal peptide" evidence="1">
    <location>
        <begin position="1"/>
        <end position="21"/>
    </location>
</feature>
<gene>
    <name evidence="3" type="ORF">FZC83_07485</name>
</gene>
<name>A0A5D4RWM7_9BACI</name>
<evidence type="ECO:0000313" key="3">
    <source>
        <dbReference type="EMBL" id="TYS54781.1"/>
    </source>
</evidence>
<dbReference type="AlphaFoldDB" id="A0A5D4RWM7"/>
<protein>
    <recommendedName>
        <fullName evidence="2">DUF2268 domain-containing protein</fullName>
    </recommendedName>
</protein>
<organism evidence="3 4">
    <name type="scientific">Rossellomorea marisflavi</name>
    <dbReference type="NCBI Taxonomy" id="189381"/>
    <lineage>
        <taxon>Bacteria</taxon>
        <taxon>Bacillati</taxon>
        <taxon>Bacillota</taxon>
        <taxon>Bacilli</taxon>
        <taxon>Bacillales</taxon>
        <taxon>Bacillaceae</taxon>
        <taxon>Rossellomorea</taxon>
    </lineage>
</organism>